<sequence>MALHFIMLVAKVKLLGFSHLHTTATPILASLIWPFCFKVLLSMRPIRDILEAMTYDSTLFIFQLGRIITSPAFVGRRWDRIVRLAHERIASARQSVALVNHDEDFHTLSMVAL</sequence>
<gene>
    <name evidence="1" type="ORF">L1987_05220</name>
</gene>
<keyword evidence="2" id="KW-1185">Reference proteome</keyword>
<proteinExistence type="predicted"/>
<dbReference type="EMBL" id="CM042019">
    <property type="protein sequence ID" value="KAI3823779.1"/>
    <property type="molecule type" value="Genomic_DNA"/>
</dbReference>
<dbReference type="Proteomes" id="UP001056120">
    <property type="component" value="Linkage Group LG02"/>
</dbReference>
<evidence type="ECO:0000313" key="2">
    <source>
        <dbReference type="Proteomes" id="UP001056120"/>
    </source>
</evidence>
<comment type="caution">
    <text evidence="1">The sequence shown here is derived from an EMBL/GenBank/DDBJ whole genome shotgun (WGS) entry which is preliminary data.</text>
</comment>
<organism evidence="1 2">
    <name type="scientific">Smallanthus sonchifolius</name>
    <dbReference type="NCBI Taxonomy" id="185202"/>
    <lineage>
        <taxon>Eukaryota</taxon>
        <taxon>Viridiplantae</taxon>
        <taxon>Streptophyta</taxon>
        <taxon>Embryophyta</taxon>
        <taxon>Tracheophyta</taxon>
        <taxon>Spermatophyta</taxon>
        <taxon>Magnoliopsida</taxon>
        <taxon>eudicotyledons</taxon>
        <taxon>Gunneridae</taxon>
        <taxon>Pentapetalae</taxon>
        <taxon>asterids</taxon>
        <taxon>campanulids</taxon>
        <taxon>Asterales</taxon>
        <taxon>Asteraceae</taxon>
        <taxon>Asteroideae</taxon>
        <taxon>Heliantheae alliance</taxon>
        <taxon>Millerieae</taxon>
        <taxon>Smallanthus</taxon>
    </lineage>
</organism>
<reference evidence="2" key="1">
    <citation type="journal article" date="2022" name="Mol. Ecol. Resour.">
        <title>The genomes of chicory, endive, great burdock and yacon provide insights into Asteraceae palaeo-polyploidization history and plant inulin production.</title>
        <authorList>
            <person name="Fan W."/>
            <person name="Wang S."/>
            <person name="Wang H."/>
            <person name="Wang A."/>
            <person name="Jiang F."/>
            <person name="Liu H."/>
            <person name="Zhao H."/>
            <person name="Xu D."/>
            <person name="Zhang Y."/>
        </authorList>
    </citation>
    <scope>NUCLEOTIDE SEQUENCE [LARGE SCALE GENOMIC DNA]</scope>
    <source>
        <strain evidence="2">cv. Yunnan</strain>
    </source>
</reference>
<accession>A0ACB9JUR7</accession>
<protein>
    <submittedName>
        <fullName evidence="1">Uncharacterized protein</fullName>
    </submittedName>
</protein>
<reference evidence="1 2" key="2">
    <citation type="journal article" date="2022" name="Mol. Ecol. Resour.">
        <title>The genomes of chicory, endive, great burdock and yacon provide insights into Asteraceae paleo-polyploidization history and plant inulin production.</title>
        <authorList>
            <person name="Fan W."/>
            <person name="Wang S."/>
            <person name="Wang H."/>
            <person name="Wang A."/>
            <person name="Jiang F."/>
            <person name="Liu H."/>
            <person name="Zhao H."/>
            <person name="Xu D."/>
            <person name="Zhang Y."/>
        </authorList>
    </citation>
    <scope>NUCLEOTIDE SEQUENCE [LARGE SCALE GENOMIC DNA]</scope>
    <source>
        <strain evidence="2">cv. Yunnan</strain>
        <tissue evidence="1">Leaves</tissue>
    </source>
</reference>
<name>A0ACB9JUR7_9ASTR</name>
<evidence type="ECO:0000313" key="1">
    <source>
        <dbReference type="EMBL" id="KAI3823779.1"/>
    </source>
</evidence>